<evidence type="ECO:0000313" key="6">
    <source>
        <dbReference type="EMBL" id="OHA01120.1"/>
    </source>
</evidence>
<dbReference type="PANTHER" id="PTHR15893">
    <property type="entry name" value="RIBOSOMAL PROTEIN L27"/>
    <property type="match status" value="1"/>
</dbReference>
<dbReference type="Pfam" id="PF01016">
    <property type="entry name" value="Ribosomal_L27"/>
    <property type="match status" value="1"/>
</dbReference>
<dbReference type="GO" id="GO:0022625">
    <property type="term" value="C:cytosolic large ribosomal subunit"/>
    <property type="evidence" value="ECO:0007669"/>
    <property type="project" value="TreeGrafter"/>
</dbReference>
<name>A0A1G2KNX4_9BACT</name>
<comment type="caution">
    <text evidence="6">The sequence shown here is derived from an EMBL/GenBank/DDBJ whole genome shotgun (WGS) entry which is preliminary data.</text>
</comment>
<keyword evidence="2 6" id="KW-0689">Ribosomal protein</keyword>
<gene>
    <name evidence="6" type="ORF">A3C12_02480</name>
</gene>
<dbReference type="PANTHER" id="PTHR15893:SF0">
    <property type="entry name" value="LARGE RIBOSOMAL SUBUNIT PROTEIN BL27M"/>
    <property type="match status" value="1"/>
</dbReference>
<evidence type="ECO:0000256" key="4">
    <source>
        <dbReference type="ARBA" id="ARBA00035175"/>
    </source>
</evidence>
<comment type="similarity">
    <text evidence="1">Belongs to the bacterial ribosomal protein bL27 family.</text>
</comment>
<dbReference type="Proteomes" id="UP000178710">
    <property type="component" value="Unassembled WGS sequence"/>
</dbReference>
<reference evidence="6 7" key="1">
    <citation type="journal article" date="2016" name="Nat. Commun.">
        <title>Thousands of microbial genomes shed light on interconnected biogeochemical processes in an aquifer system.</title>
        <authorList>
            <person name="Anantharaman K."/>
            <person name="Brown C.T."/>
            <person name="Hug L.A."/>
            <person name="Sharon I."/>
            <person name="Castelle C.J."/>
            <person name="Probst A.J."/>
            <person name="Thomas B.C."/>
            <person name="Singh A."/>
            <person name="Wilkins M.J."/>
            <person name="Karaoz U."/>
            <person name="Brodie E.L."/>
            <person name="Williams K.H."/>
            <person name="Hubbard S.S."/>
            <person name="Banfield J.F."/>
        </authorList>
    </citation>
    <scope>NUCLEOTIDE SEQUENCE [LARGE SCALE GENOMIC DNA]</scope>
</reference>
<organism evidence="6 7">
    <name type="scientific">Candidatus Sungbacteria bacterium RIFCSPHIGHO2_02_FULL_49_20</name>
    <dbReference type="NCBI Taxonomy" id="1802272"/>
    <lineage>
        <taxon>Bacteria</taxon>
        <taxon>Candidatus Sungiibacteriota</taxon>
    </lineage>
</organism>
<dbReference type="GO" id="GO:0003735">
    <property type="term" value="F:structural constituent of ribosome"/>
    <property type="evidence" value="ECO:0007669"/>
    <property type="project" value="InterPro"/>
</dbReference>
<dbReference type="InterPro" id="IPR018261">
    <property type="entry name" value="Ribosomal_bL27_CS"/>
</dbReference>
<evidence type="ECO:0000313" key="7">
    <source>
        <dbReference type="Proteomes" id="UP000178710"/>
    </source>
</evidence>
<dbReference type="PROSITE" id="PS00831">
    <property type="entry name" value="RIBOSOMAL_L27"/>
    <property type="match status" value="1"/>
</dbReference>
<evidence type="ECO:0000256" key="2">
    <source>
        <dbReference type="ARBA" id="ARBA00022980"/>
    </source>
</evidence>
<sequence length="92" mass="10051">MATAKSAGAAKYGRDSNPKYLGLKLHDGETAKTGNVLIRQRGRKYFPGKNVRAGGDDTLYAALSGTVKFSTKHRKRFDGSRRITTYVNVISS</sequence>
<dbReference type="SUPFAM" id="SSF110324">
    <property type="entry name" value="Ribosomal L27 protein-like"/>
    <property type="match status" value="1"/>
</dbReference>
<dbReference type="EMBL" id="MHQK01000035">
    <property type="protein sequence ID" value="OHA01120.1"/>
    <property type="molecule type" value="Genomic_DNA"/>
</dbReference>
<proteinExistence type="inferred from homology"/>
<evidence type="ECO:0000256" key="3">
    <source>
        <dbReference type="ARBA" id="ARBA00023274"/>
    </source>
</evidence>
<evidence type="ECO:0000256" key="5">
    <source>
        <dbReference type="ARBA" id="ARBA00035477"/>
    </source>
</evidence>
<accession>A0A1G2KNX4</accession>
<protein>
    <recommendedName>
        <fullName evidence="4">Large ribosomal subunit protein bL27</fullName>
    </recommendedName>
    <alternativeName>
        <fullName evidence="5">50S ribosomal protein L27</fullName>
    </alternativeName>
</protein>
<dbReference type="GO" id="GO:0006412">
    <property type="term" value="P:translation"/>
    <property type="evidence" value="ECO:0007669"/>
    <property type="project" value="InterPro"/>
</dbReference>
<dbReference type="PRINTS" id="PR00063">
    <property type="entry name" value="RIBOSOMALL27"/>
</dbReference>
<dbReference type="InterPro" id="IPR001684">
    <property type="entry name" value="Ribosomal_bL27"/>
</dbReference>
<evidence type="ECO:0000256" key="1">
    <source>
        <dbReference type="ARBA" id="ARBA00010797"/>
    </source>
</evidence>
<keyword evidence="3" id="KW-0687">Ribonucleoprotein</keyword>
<dbReference type="Gene3D" id="2.40.50.100">
    <property type="match status" value="1"/>
</dbReference>
<dbReference type="AlphaFoldDB" id="A0A1G2KNX4"/>